<gene>
    <name evidence="3" type="ORF">BYL167_LOCUS34546</name>
    <name evidence="2" type="ORF">GIL414_LOCUS31406</name>
</gene>
<accession>A0A8S2W5B7</accession>
<evidence type="ECO:0000313" key="2">
    <source>
        <dbReference type="EMBL" id="CAF4428043.1"/>
    </source>
</evidence>
<proteinExistence type="predicted"/>
<organism evidence="2 4">
    <name type="scientific">Rotaria magnacalcarata</name>
    <dbReference type="NCBI Taxonomy" id="392030"/>
    <lineage>
        <taxon>Eukaryota</taxon>
        <taxon>Metazoa</taxon>
        <taxon>Spiralia</taxon>
        <taxon>Gnathifera</taxon>
        <taxon>Rotifera</taxon>
        <taxon>Eurotatoria</taxon>
        <taxon>Bdelloidea</taxon>
        <taxon>Philodinida</taxon>
        <taxon>Philodinidae</taxon>
        <taxon>Rotaria</taxon>
    </lineage>
</organism>
<dbReference type="AlphaFoldDB" id="A0A8S2W5B7"/>
<keyword evidence="1" id="KW-1133">Transmembrane helix</keyword>
<protein>
    <submittedName>
        <fullName evidence="2">Uncharacterized protein</fullName>
    </submittedName>
</protein>
<feature type="transmembrane region" description="Helical" evidence="1">
    <location>
        <begin position="68"/>
        <end position="93"/>
    </location>
</feature>
<dbReference type="Proteomes" id="UP000681967">
    <property type="component" value="Unassembled WGS sequence"/>
</dbReference>
<evidence type="ECO:0000256" key="1">
    <source>
        <dbReference type="SAM" id="Phobius"/>
    </source>
</evidence>
<keyword evidence="1" id="KW-0812">Transmembrane</keyword>
<evidence type="ECO:0000313" key="4">
    <source>
        <dbReference type="Proteomes" id="UP000681720"/>
    </source>
</evidence>
<reference evidence="2" key="1">
    <citation type="submission" date="2021-02" db="EMBL/GenBank/DDBJ databases">
        <authorList>
            <person name="Nowell W R."/>
        </authorList>
    </citation>
    <scope>NUCLEOTIDE SEQUENCE</scope>
</reference>
<dbReference type="Proteomes" id="UP000681720">
    <property type="component" value="Unassembled WGS sequence"/>
</dbReference>
<keyword evidence="1" id="KW-0472">Membrane</keyword>
<dbReference type="EMBL" id="CAJOBH010070280">
    <property type="protein sequence ID" value="CAF4468562.1"/>
    <property type="molecule type" value="Genomic_DNA"/>
</dbReference>
<comment type="caution">
    <text evidence="2">The sequence shown here is derived from an EMBL/GenBank/DDBJ whole genome shotgun (WGS) entry which is preliminary data.</text>
</comment>
<name>A0A8S2W5B7_9BILA</name>
<dbReference type="EMBL" id="CAJOBJ010063427">
    <property type="protein sequence ID" value="CAF4428043.1"/>
    <property type="molecule type" value="Genomic_DNA"/>
</dbReference>
<sequence>MVSNIYNDTNTTIFEMPGNKTFQQKFSPPNWPDIQAIQQLIDILNRTIRKTAYTSTISKKITMEKNDLHLIILIIILTIILICLLLLLCGLFTRLGRYVFKKKSYPISTKHSDRQLIDMNTGNERKVYYFNQEDASATALFTYSPRAREQQLQSSPISYI</sequence>
<evidence type="ECO:0000313" key="3">
    <source>
        <dbReference type="EMBL" id="CAF4468562.1"/>
    </source>
</evidence>